<evidence type="ECO:0000313" key="3">
    <source>
        <dbReference type="EMBL" id="TFF16405.1"/>
    </source>
</evidence>
<organism evidence="3 4">
    <name type="scientific">Cellulosimicrobium funkei</name>
    <dbReference type="NCBI Taxonomy" id="264251"/>
    <lineage>
        <taxon>Bacteria</taxon>
        <taxon>Bacillati</taxon>
        <taxon>Actinomycetota</taxon>
        <taxon>Actinomycetes</taxon>
        <taxon>Micrococcales</taxon>
        <taxon>Promicromonosporaceae</taxon>
        <taxon>Cellulosimicrobium</taxon>
    </lineage>
</organism>
<feature type="region of interest" description="Disordered" evidence="1">
    <location>
        <begin position="1"/>
        <end position="63"/>
    </location>
</feature>
<name>A0A4Y8R5C2_9MICO</name>
<feature type="domain" description="Transcobalamin-like C-terminal" evidence="2">
    <location>
        <begin position="144"/>
        <end position="213"/>
    </location>
</feature>
<accession>A0A4Y8R5C2</accession>
<dbReference type="Gene3D" id="2.170.130.30">
    <property type="match status" value="1"/>
</dbReference>
<evidence type="ECO:0000313" key="4">
    <source>
        <dbReference type="Proteomes" id="UP000298003"/>
    </source>
</evidence>
<sequence>MSWAGGSSSSRATPRTRCGRSARRSGWRPRPSRARRSGEGPSSDRRATRREPGGAPYADDVTLRTLRAASARPLTALTAVLLTAGLLAGCSSADEPAADTTSTSTATAGEESSAPADDATDEAPDDEPGDGEDAPELSYEGREGATALALLLEADPSAQVTGEGENAFVTAIDGVAADPDSEFWALYVNGEMATVGAGSLETKDGDEITWKLETFTS</sequence>
<gene>
    <name evidence="3" type="ORF">E1O70_03125</name>
</gene>
<dbReference type="EMBL" id="SOZH01000003">
    <property type="protein sequence ID" value="TFF16405.1"/>
    <property type="molecule type" value="Genomic_DNA"/>
</dbReference>
<feature type="compositionally biased region" description="Basic residues" evidence="1">
    <location>
        <begin position="17"/>
        <end position="35"/>
    </location>
</feature>
<feature type="compositionally biased region" description="Acidic residues" evidence="1">
    <location>
        <begin position="118"/>
        <end position="135"/>
    </location>
</feature>
<keyword evidence="4" id="KW-1185">Reference proteome</keyword>
<feature type="compositionally biased region" description="Low complexity" evidence="1">
    <location>
        <begin position="92"/>
        <end position="117"/>
    </location>
</feature>
<feature type="region of interest" description="Disordered" evidence="1">
    <location>
        <begin position="92"/>
        <end position="145"/>
    </location>
</feature>
<evidence type="ECO:0000256" key="1">
    <source>
        <dbReference type="SAM" id="MobiDB-lite"/>
    </source>
</evidence>
<reference evidence="3 4" key="1">
    <citation type="submission" date="2019-03" db="EMBL/GenBank/DDBJ databases">
        <title>Cellulosimicrobium funkei JCM14302 Assembly.</title>
        <authorList>
            <person name="Dou T."/>
        </authorList>
    </citation>
    <scope>NUCLEOTIDE SEQUENCE [LARGE SCALE GENOMIC DNA]</scope>
    <source>
        <strain evidence="3 4">JCM 14302</strain>
    </source>
</reference>
<dbReference type="Proteomes" id="UP000298003">
    <property type="component" value="Unassembled WGS sequence"/>
</dbReference>
<dbReference type="AlphaFoldDB" id="A0A4Y8R5C2"/>
<protein>
    <submittedName>
        <fullName evidence="3">DUF4430 domain-containing protein</fullName>
    </submittedName>
</protein>
<feature type="compositionally biased region" description="Polar residues" evidence="1">
    <location>
        <begin position="1"/>
        <end position="13"/>
    </location>
</feature>
<dbReference type="InterPro" id="IPR027954">
    <property type="entry name" value="Transcobalamin-like_C"/>
</dbReference>
<dbReference type="Pfam" id="PF14478">
    <property type="entry name" value="DUF4430"/>
    <property type="match status" value="1"/>
</dbReference>
<proteinExistence type="predicted"/>
<comment type="caution">
    <text evidence="3">The sequence shown here is derived from an EMBL/GenBank/DDBJ whole genome shotgun (WGS) entry which is preliminary data.</text>
</comment>
<feature type="compositionally biased region" description="Basic and acidic residues" evidence="1">
    <location>
        <begin position="36"/>
        <end position="52"/>
    </location>
</feature>
<evidence type="ECO:0000259" key="2">
    <source>
        <dbReference type="Pfam" id="PF14478"/>
    </source>
</evidence>